<accession>A0A3P1B4E8</accession>
<proteinExistence type="predicted"/>
<protein>
    <submittedName>
        <fullName evidence="1">Bacillithiol biosynthesis deacetylase BshB1</fullName>
    </submittedName>
</protein>
<dbReference type="GO" id="GO:0016811">
    <property type="term" value="F:hydrolase activity, acting on carbon-nitrogen (but not peptide) bonds, in linear amides"/>
    <property type="evidence" value="ECO:0007669"/>
    <property type="project" value="TreeGrafter"/>
</dbReference>
<dbReference type="Pfam" id="PF02585">
    <property type="entry name" value="PIG-L"/>
    <property type="match status" value="1"/>
</dbReference>
<dbReference type="OrthoDB" id="9778719at2"/>
<dbReference type="PANTHER" id="PTHR12993">
    <property type="entry name" value="N-ACETYLGLUCOSAMINYL-PHOSPHATIDYLINOSITOL DE-N-ACETYLASE-RELATED"/>
    <property type="match status" value="1"/>
</dbReference>
<dbReference type="InterPro" id="IPR003737">
    <property type="entry name" value="GlcNAc_PI_deacetylase-related"/>
</dbReference>
<organism evidence="1 2">
    <name type="scientific">Paenimyroides viscosum</name>
    <dbReference type="NCBI Taxonomy" id="2488729"/>
    <lineage>
        <taxon>Bacteria</taxon>
        <taxon>Pseudomonadati</taxon>
        <taxon>Bacteroidota</taxon>
        <taxon>Flavobacteriia</taxon>
        <taxon>Flavobacteriales</taxon>
        <taxon>Flavobacteriaceae</taxon>
        <taxon>Paenimyroides</taxon>
    </lineage>
</organism>
<keyword evidence="2" id="KW-1185">Reference proteome</keyword>
<dbReference type="RefSeq" id="WP_124898830.1">
    <property type="nucleotide sequence ID" value="NZ_RQTJ01000008.1"/>
</dbReference>
<dbReference type="NCBIfam" id="TIGR04001">
    <property type="entry name" value="thiol_BshB1"/>
    <property type="match status" value="1"/>
</dbReference>
<dbReference type="InterPro" id="IPR023842">
    <property type="entry name" value="Bacillithiol_biosynth_BshB1"/>
</dbReference>
<sequence length="238" mass="26827">MKLDILAFGAHPDDVELGCGATIAKEISLGKKVGIVDLTRGELGTRGSAEIRDNEAAKAAKILGVSVRENLNFRDGFFVNDETHQLEIIKMIRKYQPEIVLCNAIDDRHIDHGKGSKLVSDACFLSGLRRIETTLEGVHQTEWRPKLVYHYIQWKNIEPDFVVDVSDFMQIKIDAVMAYDSQFYNPNSNEPISPIATKNFTESIEYRAKDLGRLIFAEYAEGFTVERYLAVNSLADLK</sequence>
<dbReference type="GO" id="GO:0019213">
    <property type="term" value="F:deacetylase activity"/>
    <property type="evidence" value="ECO:0007669"/>
    <property type="project" value="InterPro"/>
</dbReference>
<dbReference type="PANTHER" id="PTHR12993:SF30">
    <property type="entry name" value="N-ACETYL-ALPHA-D-GLUCOSAMINYL L-MALATE DEACETYLASE 1"/>
    <property type="match status" value="1"/>
</dbReference>
<gene>
    <name evidence="1" type="primary">bshB1</name>
    <name evidence="1" type="ORF">EG242_05095</name>
</gene>
<comment type="caution">
    <text evidence="1">The sequence shown here is derived from an EMBL/GenBank/DDBJ whole genome shotgun (WGS) entry which is preliminary data.</text>
</comment>
<evidence type="ECO:0000313" key="1">
    <source>
        <dbReference type="EMBL" id="RRA95503.1"/>
    </source>
</evidence>
<dbReference type="GO" id="GO:0071793">
    <property type="term" value="P:bacillithiol biosynthetic process"/>
    <property type="evidence" value="ECO:0007669"/>
    <property type="project" value="InterPro"/>
</dbReference>
<dbReference type="Gene3D" id="3.40.50.10320">
    <property type="entry name" value="LmbE-like"/>
    <property type="match status" value="1"/>
</dbReference>
<dbReference type="Proteomes" id="UP000268372">
    <property type="component" value="Unassembled WGS sequence"/>
</dbReference>
<dbReference type="InterPro" id="IPR024078">
    <property type="entry name" value="LmbE-like_dom_sf"/>
</dbReference>
<dbReference type="AlphaFoldDB" id="A0A3P1B4E8"/>
<dbReference type="SUPFAM" id="SSF102588">
    <property type="entry name" value="LmbE-like"/>
    <property type="match status" value="1"/>
</dbReference>
<reference evidence="1 2" key="1">
    <citation type="submission" date="2018-11" db="EMBL/GenBank/DDBJ databases">
        <title>Flavobacterium sp. nov., YIM 102796 draft genome.</title>
        <authorList>
            <person name="Li G."/>
            <person name="Jiang Y."/>
        </authorList>
    </citation>
    <scope>NUCLEOTIDE SEQUENCE [LARGE SCALE GENOMIC DNA]</scope>
    <source>
        <strain evidence="1 2">YIM 102796</strain>
    </source>
</reference>
<evidence type="ECO:0000313" key="2">
    <source>
        <dbReference type="Proteomes" id="UP000268372"/>
    </source>
</evidence>
<dbReference type="EMBL" id="RQTJ01000008">
    <property type="protein sequence ID" value="RRA95503.1"/>
    <property type="molecule type" value="Genomic_DNA"/>
</dbReference>
<name>A0A3P1B4E8_9FLAO</name>